<reference evidence="2" key="1">
    <citation type="journal article" date="2021" name="Proc. Natl. Acad. Sci. U.S.A.">
        <title>A Catalog of Tens of Thousands of Viruses from Human Metagenomes Reveals Hidden Associations with Chronic Diseases.</title>
        <authorList>
            <person name="Tisza M.J."/>
            <person name="Buck C.B."/>
        </authorList>
    </citation>
    <scope>NUCLEOTIDE SEQUENCE</scope>
    <source>
        <strain evidence="2">Ctshb19</strain>
    </source>
</reference>
<sequence>MEYATTTMGHVKEIAVLASVLAIMGAFVLVEWRRKKNAPKPRGATKI</sequence>
<keyword evidence="1" id="KW-0812">Transmembrane</keyword>
<keyword evidence="1" id="KW-0472">Membrane</keyword>
<feature type="transmembrane region" description="Helical" evidence="1">
    <location>
        <begin position="14"/>
        <end position="32"/>
    </location>
</feature>
<keyword evidence="1" id="KW-1133">Transmembrane helix</keyword>
<protein>
    <submittedName>
        <fullName evidence="2">Plasma membrane calcium-transporting ATPase 1 protein, STRUCTURAL PROTEIN</fullName>
    </submittedName>
</protein>
<organism evidence="2">
    <name type="scientific">Myoviridae sp. ctshb19</name>
    <dbReference type="NCBI Taxonomy" id="2825194"/>
    <lineage>
        <taxon>Viruses</taxon>
        <taxon>Duplodnaviria</taxon>
        <taxon>Heunggongvirae</taxon>
        <taxon>Uroviricota</taxon>
        <taxon>Caudoviricetes</taxon>
    </lineage>
</organism>
<proteinExistence type="predicted"/>
<accession>A0A8S5UGK7</accession>
<dbReference type="EMBL" id="BK016086">
    <property type="protein sequence ID" value="DAF93608.1"/>
    <property type="molecule type" value="Genomic_DNA"/>
</dbReference>
<evidence type="ECO:0000256" key="1">
    <source>
        <dbReference type="SAM" id="Phobius"/>
    </source>
</evidence>
<name>A0A8S5UGK7_9CAUD</name>
<evidence type="ECO:0000313" key="2">
    <source>
        <dbReference type="EMBL" id="DAF93608.1"/>
    </source>
</evidence>